<gene>
    <name evidence="2" type="ORF">NZ698_16370</name>
</gene>
<evidence type="ECO:0000313" key="3">
    <source>
        <dbReference type="Proteomes" id="UP001208649"/>
    </source>
</evidence>
<evidence type="ECO:0000256" key="1">
    <source>
        <dbReference type="SAM" id="MobiDB-lite"/>
    </source>
</evidence>
<feature type="compositionally biased region" description="Basic and acidic residues" evidence="1">
    <location>
        <begin position="708"/>
        <end position="729"/>
    </location>
</feature>
<dbReference type="Proteomes" id="UP001208649">
    <property type="component" value="Unassembled WGS sequence"/>
</dbReference>
<protein>
    <recommendedName>
        <fullName evidence="4">Glycoside hydrolase family 19 catalytic domain-containing protein</fullName>
    </recommendedName>
</protein>
<name>A0ABT2W978_9FLAO</name>
<feature type="region of interest" description="Disordered" evidence="1">
    <location>
        <begin position="18"/>
        <end position="95"/>
    </location>
</feature>
<dbReference type="EMBL" id="JAOTEM010000005">
    <property type="protein sequence ID" value="MCU7618771.1"/>
    <property type="molecule type" value="Genomic_DNA"/>
</dbReference>
<evidence type="ECO:0000313" key="2">
    <source>
        <dbReference type="EMBL" id="MCU7618771.1"/>
    </source>
</evidence>
<accession>A0ABT2W978</accession>
<proteinExistence type="predicted"/>
<evidence type="ECO:0008006" key="4">
    <source>
        <dbReference type="Google" id="ProtNLM"/>
    </source>
</evidence>
<dbReference type="InterPro" id="IPR023346">
    <property type="entry name" value="Lysozyme-like_dom_sf"/>
</dbReference>
<comment type="caution">
    <text evidence="2">The sequence shown here is derived from an EMBL/GenBank/DDBJ whole genome shotgun (WGS) entry which is preliminary data.</text>
</comment>
<reference evidence="3" key="1">
    <citation type="submission" date="2023-07" db="EMBL/GenBank/DDBJ databases">
        <title>Chryseobacterium sp. strain PBS4-4 Genome sequencing and assembly.</title>
        <authorList>
            <person name="Jung Y."/>
        </authorList>
    </citation>
    <scope>NUCLEOTIDE SEQUENCE [LARGE SCALE GENOMIC DNA]</scope>
    <source>
        <strain evidence="3">PBS4-4</strain>
    </source>
</reference>
<feature type="compositionally biased region" description="Low complexity" evidence="1">
    <location>
        <begin position="59"/>
        <end position="70"/>
    </location>
</feature>
<keyword evidence="3" id="KW-1185">Reference proteome</keyword>
<sequence length="729" mass="83421">MKGDKSEGKNHEYYVTASYHGKIQKASKVNVDVANPDYKKDSQKSQPKASAKKPEQKKTTPQPQKPQPRQDTYKKPLPNNKPTTGKNNQSDKDGRIIDVSFKNRAGEKFTTTPKFGETIIVEIQTKNVIGKHYYLRVWEDDTIGEHDLLYEGTHKITNDKQLVTFALTKDRQQIGEIGNDPKDPDSGEYRAEWTDHQELFAEIAFADISKESTRLTIEVLEEYKSPEYKSTAKVKKLPKQEPKKGECFYNRKFEDKEVANIIKQLRILTGHKDTVNLWYKQTTPKMDDKSLAGFVKELNANFNHYNIKTCSQKMHFLAHACIETGAFSKAREGGTDLSYDPWRGHGLLQLTKEVAYEKYNAKENKNLVAKPEKIAENLHLTVDSGCWTWSEFKKMPSDVESKAVKRWGKVTAGKSLNQLALYGDKYLELISALLNGRNDKTDMPNGWEERKTAYEYLRNFIFKYDWFHGGKKEEPVNTKDIVTYHIYSGGDIEKHIPKVIKSGFEKKYKYVYHDTSDKEYIVCTVEWNKTDGKKTGVNQGNVKPTHSKIIYDKIVNEGQTERRVIYENGDVAEHGSNKGKTFWNLYKSEGKKIELVRMPDSLDIAIPNSRIKYNFSDTQRRYTCPGALAGFIGALAECGFTDILTTGSCFKYATCFPSVKHVNGQSIDTKYINRAREEKFVKAMSKFHFNKQITGNDTTHTYPGTAHQGDHNDHLHSGFDESQVKIKKG</sequence>
<dbReference type="Gene3D" id="1.10.530.10">
    <property type="match status" value="1"/>
</dbReference>
<dbReference type="RefSeq" id="WP_263004292.1">
    <property type="nucleotide sequence ID" value="NZ_JAOTEM010000005.1"/>
</dbReference>
<dbReference type="SUPFAM" id="SSF53955">
    <property type="entry name" value="Lysozyme-like"/>
    <property type="match status" value="1"/>
</dbReference>
<organism evidence="2 3">
    <name type="scientific">Chryseobacterium edaphi</name>
    <dbReference type="NCBI Taxonomy" id="2976532"/>
    <lineage>
        <taxon>Bacteria</taxon>
        <taxon>Pseudomonadati</taxon>
        <taxon>Bacteroidota</taxon>
        <taxon>Flavobacteriia</taxon>
        <taxon>Flavobacteriales</taxon>
        <taxon>Weeksellaceae</taxon>
        <taxon>Chryseobacterium group</taxon>
        <taxon>Chryseobacterium</taxon>
    </lineage>
</organism>
<feature type="region of interest" description="Disordered" evidence="1">
    <location>
        <begin position="695"/>
        <end position="729"/>
    </location>
</feature>